<dbReference type="eggNOG" id="COG1028">
    <property type="taxonomic scope" value="Bacteria"/>
</dbReference>
<dbReference type="InterPro" id="IPR036291">
    <property type="entry name" value="NAD(P)-bd_dom_sf"/>
</dbReference>
<dbReference type="Pfam" id="PF00106">
    <property type="entry name" value="adh_short"/>
    <property type="match status" value="1"/>
</dbReference>
<dbReference type="PANTHER" id="PTHR43658">
    <property type="entry name" value="SHORT-CHAIN DEHYDROGENASE/REDUCTASE"/>
    <property type="match status" value="1"/>
</dbReference>
<evidence type="ECO:0000313" key="3">
    <source>
        <dbReference type="Proteomes" id="UP000003653"/>
    </source>
</evidence>
<dbReference type="HOGENOM" id="CLU_2330745_0_0_11"/>
<sequence>MSAAGGGIAKRTLTKPGPHDLESFQSVIDLNLIATFNISRLAAFHMAESAPEDDERGVIINTASIAAFEGRIGQIAYSATKAGIAGMNGCVESANQPG</sequence>
<dbReference type="GO" id="GO:0016491">
    <property type="term" value="F:oxidoreductase activity"/>
    <property type="evidence" value="ECO:0007669"/>
    <property type="project" value="UniProtKB-KW"/>
</dbReference>
<evidence type="ECO:0000313" key="2">
    <source>
        <dbReference type="EMBL" id="EFG77847.1"/>
    </source>
</evidence>
<name>D5P7U8_9MYCO</name>
<proteinExistence type="predicted"/>
<keyword evidence="1" id="KW-0560">Oxidoreductase</keyword>
<dbReference type="SUPFAM" id="SSF51735">
    <property type="entry name" value="NAD(P)-binding Rossmann-fold domains"/>
    <property type="match status" value="1"/>
</dbReference>
<dbReference type="Proteomes" id="UP000003653">
    <property type="component" value="Unassembled WGS sequence"/>
</dbReference>
<keyword evidence="3" id="KW-1185">Reference proteome</keyword>
<reference evidence="2 3" key="1">
    <citation type="submission" date="2010-04" db="EMBL/GenBank/DDBJ databases">
        <authorList>
            <person name="Muzny D."/>
            <person name="Qin X."/>
            <person name="Deng J."/>
            <person name="Jiang H."/>
            <person name="Liu Y."/>
            <person name="Qu J."/>
            <person name="Song X.-Z."/>
            <person name="Zhang L."/>
            <person name="Thornton R."/>
            <person name="Coyle M."/>
            <person name="Francisco L."/>
            <person name="Jackson L."/>
            <person name="Javaid M."/>
            <person name="Korchina V."/>
            <person name="Kovar C."/>
            <person name="Mata R."/>
            <person name="Mathew T."/>
            <person name="Ngo R."/>
            <person name="Nguyen L."/>
            <person name="Nguyen N."/>
            <person name="Okwuonu G."/>
            <person name="Ongeri F."/>
            <person name="Pham C."/>
            <person name="Simmons D."/>
            <person name="Wilczek-Boney K."/>
            <person name="Hale W."/>
            <person name="Jakkamsetti A."/>
            <person name="Pham P."/>
            <person name="Ruth R."/>
            <person name="San Lucas F."/>
            <person name="Warren J."/>
            <person name="Zhang J."/>
            <person name="Zhao Z."/>
            <person name="Zhou C."/>
            <person name="Zhu D."/>
            <person name="Lee S."/>
            <person name="Bess C."/>
            <person name="Blankenburg K."/>
            <person name="Forbes L."/>
            <person name="Fu Q."/>
            <person name="Gubbala S."/>
            <person name="Hirani K."/>
            <person name="Jayaseelan J.C."/>
            <person name="Lara F."/>
            <person name="Munidasa M."/>
            <person name="Palculict T."/>
            <person name="Patil S."/>
            <person name="Pu L.-L."/>
            <person name="Saada N."/>
            <person name="Tang L."/>
            <person name="Weissenberger G."/>
            <person name="Zhu Y."/>
            <person name="Hemphill L."/>
            <person name="Shang Y."/>
            <person name="Youmans B."/>
            <person name="Ayvaz T."/>
            <person name="Ross M."/>
            <person name="Santibanez J."/>
            <person name="Aqrawi P."/>
            <person name="Gross S."/>
            <person name="Joshi V."/>
            <person name="Fowler G."/>
            <person name="Nazareth L."/>
            <person name="Reid J."/>
            <person name="Worley K."/>
            <person name="Petrosino J."/>
            <person name="Highlander S."/>
            <person name="Gibbs R."/>
        </authorList>
    </citation>
    <scope>NUCLEOTIDE SEQUENCE [LARGE SCALE GENOMIC DNA]</scope>
    <source>
        <strain evidence="2 3">ATCC BAA-614</strain>
    </source>
</reference>
<comment type="caution">
    <text evidence="2">The sequence shown here is derived from an EMBL/GenBank/DDBJ whole genome shotgun (WGS) entry which is preliminary data.</text>
</comment>
<dbReference type="EMBL" id="ADNV01000203">
    <property type="protein sequence ID" value="EFG77847.1"/>
    <property type="molecule type" value="Genomic_DNA"/>
</dbReference>
<dbReference type="InterPro" id="IPR002347">
    <property type="entry name" value="SDR_fam"/>
</dbReference>
<evidence type="ECO:0008006" key="4">
    <source>
        <dbReference type="Google" id="ProtNLM"/>
    </source>
</evidence>
<gene>
    <name evidence="2" type="ORF">HMPREF0591_2242</name>
</gene>
<organism evidence="2 3">
    <name type="scientific">Mycobacterium parascrofulaceum ATCC BAA-614</name>
    <dbReference type="NCBI Taxonomy" id="525368"/>
    <lineage>
        <taxon>Bacteria</taxon>
        <taxon>Bacillati</taxon>
        <taxon>Actinomycetota</taxon>
        <taxon>Actinomycetes</taxon>
        <taxon>Mycobacteriales</taxon>
        <taxon>Mycobacteriaceae</taxon>
        <taxon>Mycobacterium</taxon>
        <taxon>Mycobacterium simiae complex</taxon>
    </lineage>
</organism>
<accession>D5P7U8</accession>
<dbReference type="PANTHER" id="PTHR43658:SF8">
    <property type="entry name" value="17-BETA-HYDROXYSTEROID DEHYDROGENASE 14-RELATED"/>
    <property type="match status" value="1"/>
</dbReference>
<dbReference type="Gene3D" id="3.40.50.720">
    <property type="entry name" value="NAD(P)-binding Rossmann-like Domain"/>
    <property type="match status" value="1"/>
</dbReference>
<evidence type="ECO:0000256" key="1">
    <source>
        <dbReference type="ARBA" id="ARBA00023002"/>
    </source>
</evidence>
<protein>
    <recommendedName>
        <fullName evidence="4">3-oxoacyl-[acyl-carrier-protein] reductase</fullName>
    </recommendedName>
</protein>
<dbReference type="AlphaFoldDB" id="D5P7U8"/>